<reference evidence="8 9" key="1">
    <citation type="submission" date="2013-08" db="EMBL/GenBank/DDBJ databases">
        <title>The genome sequence of Knoellia subterranea.</title>
        <authorList>
            <person name="Zhu W."/>
            <person name="Wang G."/>
        </authorList>
    </citation>
    <scope>NUCLEOTIDE SEQUENCE [LARGE SCALE GENOMIC DNA]</scope>
    <source>
        <strain evidence="8 9">KCTC 19937</strain>
    </source>
</reference>
<evidence type="ECO:0000256" key="6">
    <source>
        <dbReference type="ARBA" id="ARBA00023136"/>
    </source>
</evidence>
<protein>
    <recommendedName>
        <fullName evidence="10">Cation:proton antiporter</fullName>
    </recommendedName>
</protein>
<dbReference type="GO" id="GO:0008324">
    <property type="term" value="F:monoatomic cation transmembrane transporter activity"/>
    <property type="evidence" value="ECO:0007669"/>
    <property type="project" value="InterPro"/>
</dbReference>
<feature type="transmembrane region" description="Helical" evidence="7">
    <location>
        <begin position="12"/>
        <end position="41"/>
    </location>
</feature>
<dbReference type="OrthoDB" id="3556991at2"/>
<dbReference type="RefSeq" id="WP_035904109.1">
    <property type="nucleotide sequence ID" value="NZ_AVPK01000004.1"/>
</dbReference>
<comment type="caution">
    <text evidence="8">The sequence shown here is derived from an EMBL/GenBank/DDBJ whole genome shotgun (WGS) entry which is preliminary data.</text>
</comment>
<dbReference type="EMBL" id="AVPK01000004">
    <property type="protein sequence ID" value="KGN37698.1"/>
    <property type="molecule type" value="Genomic_DNA"/>
</dbReference>
<evidence type="ECO:0000313" key="9">
    <source>
        <dbReference type="Proteomes" id="UP000030011"/>
    </source>
</evidence>
<evidence type="ECO:0000256" key="1">
    <source>
        <dbReference type="ARBA" id="ARBA00004651"/>
    </source>
</evidence>
<keyword evidence="9" id="KW-1185">Reference proteome</keyword>
<evidence type="ECO:0000256" key="2">
    <source>
        <dbReference type="ARBA" id="ARBA00006228"/>
    </source>
</evidence>
<evidence type="ECO:0000313" key="8">
    <source>
        <dbReference type="EMBL" id="KGN37698.1"/>
    </source>
</evidence>
<dbReference type="GO" id="GO:0005886">
    <property type="term" value="C:plasma membrane"/>
    <property type="evidence" value="ECO:0007669"/>
    <property type="project" value="UniProtKB-SubCell"/>
</dbReference>
<comment type="subcellular location">
    <subcellularLocation>
        <location evidence="1">Cell membrane</location>
        <topology evidence="1">Multi-pass membrane protein</topology>
    </subcellularLocation>
</comment>
<name>A0A0A0JKR5_9MICO</name>
<proteinExistence type="inferred from homology"/>
<dbReference type="PANTHER" id="PTHR34584">
    <property type="entry name" value="NA(+)/H(+) ANTIPORTER SUBUNIT E1"/>
    <property type="match status" value="1"/>
</dbReference>
<evidence type="ECO:0000256" key="3">
    <source>
        <dbReference type="ARBA" id="ARBA00022475"/>
    </source>
</evidence>
<keyword evidence="3" id="KW-1003">Cell membrane</keyword>
<dbReference type="AlphaFoldDB" id="A0A0A0JKR5"/>
<evidence type="ECO:0000256" key="4">
    <source>
        <dbReference type="ARBA" id="ARBA00022692"/>
    </source>
</evidence>
<keyword evidence="4 7" id="KW-0812">Transmembrane</keyword>
<evidence type="ECO:0000256" key="7">
    <source>
        <dbReference type="SAM" id="Phobius"/>
    </source>
</evidence>
<dbReference type="Proteomes" id="UP000030011">
    <property type="component" value="Unassembled WGS sequence"/>
</dbReference>
<dbReference type="eggNOG" id="COG1863">
    <property type="taxonomic scope" value="Bacteria"/>
</dbReference>
<dbReference type="PANTHER" id="PTHR34584:SF1">
    <property type="entry name" value="NA(+)_H(+) ANTIPORTER SUBUNIT E1"/>
    <property type="match status" value="1"/>
</dbReference>
<keyword evidence="6 7" id="KW-0472">Membrane</keyword>
<dbReference type="Pfam" id="PF01899">
    <property type="entry name" value="MNHE"/>
    <property type="match status" value="1"/>
</dbReference>
<gene>
    <name evidence="8" type="ORF">N803_11615</name>
</gene>
<organism evidence="8 9">
    <name type="scientific">Knoellia subterranea KCTC 19937</name>
    <dbReference type="NCBI Taxonomy" id="1385521"/>
    <lineage>
        <taxon>Bacteria</taxon>
        <taxon>Bacillati</taxon>
        <taxon>Actinomycetota</taxon>
        <taxon>Actinomycetes</taxon>
        <taxon>Micrococcales</taxon>
        <taxon>Intrasporangiaceae</taxon>
        <taxon>Knoellia</taxon>
    </lineage>
</organism>
<evidence type="ECO:0000256" key="5">
    <source>
        <dbReference type="ARBA" id="ARBA00022989"/>
    </source>
</evidence>
<dbReference type="InterPro" id="IPR002758">
    <property type="entry name" value="Cation_antiport_E"/>
</dbReference>
<evidence type="ECO:0008006" key="10">
    <source>
        <dbReference type="Google" id="ProtNLM"/>
    </source>
</evidence>
<dbReference type="NCBIfam" id="NF006521">
    <property type="entry name" value="PRK08965.1-5"/>
    <property type="match status" value="1"/>
</dbReference>
<dbReference type="STRING" id="1385521.N803_11615"/>
<comment type="similarity">
    <text evidence="2">Belongs to the CPA3 antiporters (TC 2.A.63) subunit E family.</text>
</comment>
<sequence>MSGRLPMVVGLTIVWVLLWGAVTPTIVVGGVLAALLVVAVFPFPQAPWTWVIRPWPTLVLAVRFLWDLLRASVEVSWFAIRPSGAPASALLRIDLRSRSELIMTITSELVCLVPGSLLVELVPEEGAIYLHVLDAESPERIEQFRRSVLAQEERVVKAFAPRAERDAVCGQGVA</sequence>
<accession>A0A0A0JKR5</accession>
<keyword evidence="5 7" id="KW-1133">Transmembrane helix</keyword>